<organism evidence="6 7">
    <name type="scientific">Lagenidium giganteum</name>
    <dbReference type="NCBI Taxonomy" id="4803"/>
    <lineage>
        <taxon>Eukaryota</taxon>
        <taxon>Sar</taxon>
        <taxon>Stramenopiles</taxon>
        <taxon>Oomycota</taxon>
        <taxon>Peronosporomycetes</taxon>
        <taxon>Pythiales</taxon>
        <taxon>Pythiaceae</taxon>
    </lineage>
</organism>
<dbReference type="Gene3D" id="1.10.1280.10">
    <property type="entry name" value="Di-copper center containing domain from catechol oxidase"/>
    <property type="match status" value="1"/>
</dbReference>
<dbReference type="Proteomes" id="UP001146120">
    <property type="component" value="Unassembled WGS sequence"/>
</dbReference>
<keyword evidence="1" id="KW-0479">Metal-binding</keyword>
<evidence type="ECO:0000256" key="1">
    <source>
        <dbReference type="ARBA" id="ARBA00022723"/>
    </source>
</evidence>
<gene>
    <name evidence="6" type="ORF">N0F65_004973</name>
</gene>
<dbReference type="InterPro" id="IPR002227">
    <property type="entry name" value="Tyrosinase_Cu-bd"/>
</dbReference>
<keyword evidence="3" id="KW-0732">Signal</keyword>
<dbReference type="SUPFAM" id="SSF48056">
    <property type="entry name" value="Di-copper centre-containing domain"/>
    <property type="match status" value="1"/>
</dbReference>
<dbReference type="PROSITE" id="PS51257">
    <property type="entry name" value="PROKAR_LIPOPROTEIN"/>
    <property type="match status" value="1"/>
</dbReference>
<evidence type="ECO:0000313" key="6">
    <source>
        <dbReference type="EMBL" id="DBA05123.1"/>
    </source>
</evidence>
<dbReference type="PRINTS" id="PR00092">
    <property type="entry name" value="TYROSINASE"/>
</dbReference>
<dbReference type="InterPro" id="IPR008922">
    <property type="entry name" value="Di-copper_centre_dom_sf"/>
</dbReference>
<dbReference type="GO" id="GO:0016491">
    <property type="term" value="F:oxidoreductase activity"/>
    <property type="evidence" value="ECO:0007669"/>
    <property type="project" value="InterPro"/>
</dbReference>
<dbReference type="InterPro" id="IPR050316">
    <property type="entry name" value="Tyrosinase/Hemocyanin"/>
</dbReference>
<feature type="signal peptide" evidence="3">
    <location>
        <begin position="1"/>
        <end position="24"/>
    </location>
</feature>
<keyword evidence="2" id="KW-0186">Copper</keyword>
<protein>
    <recommendedName>
        <fullName evidence="4 5">Tyrosinase copper-binding domain-containing protein</fullName>
    </recommendedName>
</protein>
<name>A0AAV2ZDU1_9STRA</name>
<feature type="chain" id="PRO_5043438850" description="Tyrosinase copper-binding domain-containing protein" evidence="3">
    <location>
        <begin position="25"/>
        <end position="585"/>
    </location>
</feature>
<feature type="domain" description="Tyrosinase copper-binding" evidence="5">
    <location>
        <begin position="255"/>
        <end position="266"/>
    </location>
</feature>
<dbReference type="GO" id="GO:0046872">
    <property type="term" value="F:metal ion binding"/>
    <property type="evidence" value="ECO:0007669"/>
    <property type="project" value="UniProtKB-KW"/>
</dbReference>
<comment type="caution">
    <text evidence="6">The sequence shown here is derived from an EMBL/GenBank/DDBJ whole genome shotgun (WGS) entry which is preliminary data.</text>
</comment>
<accession>A0AAV2ZDU1</accession>
<evidence type="ECO:0000259" key="5">
    <source>
        <dbReference type="PROSITE" id="PS00498"/>
    </source>
</evidence>
<dbReference type="PROSITE" id="PS00497">
    <property type="entry name" value="TYROSINASE_1"/>
    <property type="match status" value="1"/>
</dbReference>
<dbReference type="PANTHER" id="PTHR11474:SF126">
    <property type="entry name" value="TYROSINASE-LIKE PROTEIN TYR-1-RELATED"/>
    <property type="match status" value="1"/>
</dbReference>
<proteinExistence type="predicted"/>
<evidence type="ECO:0000259" key="4">
    <source>
        <dbReference type="PROSITE" id="PS00497"/>
    </source>
</evidence>
<evidence type="ECO:0000256" key="2">
    <source>
        <dbReference type="ARBA" id="ARBA00023008"/>
    </source>
</evidence>
<evidence type="ECO:0000313" key="7">
    <source>
        <dbReference type="Proteomes" id="UP001146120"/>
    </source>
</evidence>
<reference evidence="6" key="2">
    <citation type="journal article" date="2023" name="Microbiol Resour">
        <title>Decontamination and Annotation of the Draft Genome Sequence of the Oomycete Lagenidium giganteum ARSEF 373.</title>
        <authorList>
            <person name="Morgan W.R."/>
            <person name="Tartar A."/>
        </authorList>
    </citation>
    <scope>NUCLEOTIDE SEQUENCE</scope>
    <source>
        <strain evidence="6">ARSEF 373</strain>
    </source>
</reference>
<reference evidence="6" key="1">
    <citation type="submission" date="2022-11" db="EMBL/GenBank/DDBJ databases">
        <authorList>
            <person name="Morgan W.R."/>
            <person name="Tartar A."/>
        </authorList>
    </citation>
    <scope>NUCLEOTIDE SEQUENCE</scope>
    <source>
        <strain evidence="6">ARSEF 373</strain>
    </source>
</reference>
<evidence type="ECO:0000256" key="3">
    <source>
        <dbReference type="SAM" id="SignalP"/>
    </source>
</evidence>
<feature type="domain" description="Tyrosinase copper-binding" evidence="4">
    <location>
        <begin position="74"/>
        <end position="91"/>
    </location>
</feature>
<dbReference type="AlphaFoldDB" id="A0AAV2ZDU1"/>
<dbReference type="PROSITE" id="PS00498">
    <property type="entry name" value="TYROSINASE_2"/>
    <property type="match status" value="1"/>
</dbReference>
<dbReference type="Pfam" id="PF00264">
    <property type="entry name" value="Tyrosinase"/>
    <property type="match status" value="1"/>
</dbReference>
<sequence length="585" mass="66966">MRLATIIFLAVLGALACLNTVVDAQIRRVRKSWKMFSQDEKRRYLGALQSAMSKGLHYRFAEMHVARPNYDFAHGNCGFVLWHRRFLVAYENMLRDQGPEYASVTLPYWNYFEEHDARLNERSSCQTFNDCSQFLKDFGGSSGTSKRVVVSTAGSIGGKCSEQTLGKYSCASTQGTQDPNCAKCLLRGNWDDPQTYLAITKAEIEGALSQVRRGLPNRGTRSPHEILSRSMEGNFHADVHNKLAGVMQTGVSAFDPVFYGHHTMIDLTAYVHNRCHLKSDDPNVRMQFDVFDQCIVTLKQENNRQVTITPSSKVVIQYDGKPAEEDPVIGKYFKNIGDRYSNFANAESIPGPNAYTYQLDEYMRTLLQSQNFVCPPEIFARTPPKRKLMEGEDLDSTDETREHVHRDDEDWEHMSNGVQMVVAYEDCSADVRAKNPNATSLEVQMQMALLECEATRQSKGCDFQDYSPEFREAMNLPEEKKPFCYQLQESYRKQEIPLLTSKTCRKRYSKLTGTDLVKAFGDEDIPKHVIRANRLKRRHQYNPDFQSPISPLYEEESNDEPVELVELEDDHNSVHVHVRIHHSDE</sequence>
<dbReference type="EMBL" id="DAKRPA010000002">
    <property type="protein sequence ID" value="DBA05123.1"/>
    <property type="molecule type" value="Genomic_DNA"/>
</dbReference>
<keyword evidence="7" id="KW-1185">Reference proteome</keyword>
<dbReference type="PANTHER" id="PTHR11474">
    <property type="entry name" value="TYROSINASE FAMILY MEMBER"/>
    <property type="match status" value="1"/>
</dbReference>